<dbReference type="Pfam" id="PF00248">
    <property type="entry name" value="Aldo_ket_red"/>
    <property type="match status" value="1"/>
</dbReference>
<dbReference type="PROSITE" id="PS00062">
    <property type="entry name" value="ALDOKETO_REDUCTASE_2"/>
    <property type="match status" value="1"/>
</dbReference>
<dbReference type="OrthoDB" id="9773828at2"/>
<dbReference type="CDD" id="cd19081">
    <property type="entry name" value="AKR_AKR9C1"/>
    <property type="match status" value="1"/>
</dbReference>
<name>A0A511RKA1_9DEIN</name>
<dbReference type="PANTHER" id="PTHR43364">
    <property type="entry name" value="NADH-SPECIFIC METHYLGLYOXAL REDUCTASE-RELATED"/>
    <property type="match status" value="1"/>
</dbReference>
<evidence type="ECO:0000313" key="3">
    <source>
        <dbReference type="EMBL" id="GEM90073.1"/>
    </source>
</evidence>
<dbReference type="EMBL" id="BJXN01000009">
    <property type="protein sequence ID" value="GEM90073.1"/>
    <property type="molecule type" value="Genomic_DNA"/>
</dbReference>
<dbReference type="SUPFAM" id="SSF51430">
    <property type="entry name" value="NAD(P)-linked oxidoreductase"/>
    <property type="match status" value="1"/>
</dbReference>
<protein>
    <submittedName>
        <fullName evidence="3">NADP-dependent aryl-alcohol dehydrogenase</fullName>
    </submittedName>
</protein>
<reference evidence="3 4" key="1">
    <citation type="submission" date="2019-07" db="EMBL/GenBank/DDBJ databases">
        <title>Whole genome shotgun sequence of Oceanithermus desulfurans NBRC 100063.</title>
        <authorList>
            <person name="Hosoyama A."/>
            <person name="Uohara A."/>
            <person name="Ohji S."/>
            <person name="Ichikawa N."/>
        </authorList>
    </citation>
    <scope>NUCLEOTIDE SEQUENCE [LARGE SCALE GENOMIC DNA]</scope>
    <source>
        <strain evidence="3 4">NBRC 100063</strain>
    </source>
</reference>
<dbReference type="GO" id="GO:0005829">
    <property type="term" value="C:cytosol"/>
    <property type="evidence" value="ECO:0007669"/>
    <property type="project" value="UniProtKB-ARBA"/>
</dbReference>
<organism evidence="3 4">
    <name type="scientific">Oceanithermus desulfurans NBRC 100063</name>
    <dbReference type="NCBI Taxonomy" id="1227550"/>
    <lineage>
        <taxon>Bacteria</taxon>
        <taxon>Thermotogati</taxon>
        <taxon>Deinococcota</taxon>
        <taxon>Deinococci</taxon>
        <taxon>Thermales</taxon>
        <taxon>Thermaceae</taxon>
        <taxon>Oceanithermus</taxon>
    </lineage>
</organism>
<sequence>MYRQAGTSGLFTYPLGLGTMQFGWTADEATSFAILDRYVEAGGNFIDTADIYSNWAPGNPGGVAERVVGRWLAANPGVRERVLISTKVRGPMGEEGRRGRNSPYQEEGLGRGWILRAVEASLDRLGTDWIDVYWMHWVDNRVPIEESLAAMTELVQRGLVRYVGVSNFSAWRTMQALWTADRHGLVAPVALQPHYSIADPVRAHFERELARVAETYGLGVFPYSPLAGGFLTGKYRPDAPAPDSVRAEGIRRRFFSEKNWRILAALDEVAAAHGATPAQAALAWLLSRPYVAAPIMGANTPEQLAELLPAAELELTPEEVARLDEVSDWERWRTELEV</sequence>
<dbReference type="FunFam" id="3.20.20.100:FF:000004">
    <property type="entry name" value="Oxidoreductase, aldo/keto reductase"/>
    <property type="match status" value="1"/>
</dbReference>
<accession>A0A511RKA1</accession>
<dbReference type="AlphaFoldDB" id="A0A511RKA1"/>
<comment type="caution">
    <text evidence="3">The sequence shown here is derived from an EMBL/GenBank/DDBJ whole genome shotgun (WGS) entry which is preliminary data.</text>
</comment>
<gene>
    <name evidence="3" type="ORF">ODE01S_15070</name>
</gene>
<evidence type="ECO:0000259" key="2">
    <source>
        <dbReference type="Pfam" id="PF00248"/>
    </source>
</evidence>
<dbReference type="GO" id="GO:0016491">
    <property type="term" value="F:oxidoreductase activity"/>
    <property type="evidence" value="ECO:0007669"/>
    <property type="project" value="UniProtKB-KW"/>
</dbReference>
<proteinExistence type="predicted"/>
<dbReference type="InterPro" id="IPR036812">
    <property type="entry name" value="NAD(P)_OxRdtase_dom_sf"/>
</dbReference>
<evidence type="ECO:0000256" key="1">
    <source>
        <dbReference type="ARBA" id="ARBA00023002"/>
    </source>
</evidence>
<dbReference type="InterPro" id="IPR050523">
    <property type="entry name" value="AKR_Detox_Biosynth"/>
</dbReference>
<dbReference type="InterPro" id="IPR018170">
    <property type="entry name" value="Aldo/ket_reductase_CS"/>
</dbReference>
<dbReference type="Gene3D" id="3.20.20.100">
    <property type="entry name" value="NADP-dependent oxidoreductase domain"/>
    <property type="match status" value="1"/>
</dbReference>
<dbReference type="PANTHER" id="PTHR43364:SF6">
    <property type="entry name" value="OXIDOREDUCTASE-RELATED"/>
    <property type="match status" value="1"/>
</dbReference>
<keyword evidence="1" id="KW-0560">Oxidoreductase</keyword>
<dbReference type="RefSeq" id="WP_147147494.1">
    <property type="nucleotide sequence ID" value="NZ_BJXN01000009.1"/>
</dbReference>
<feature type="domain" description="NADP-dependent oxidoreductase" evidence="2">
    <location>
        <begin position="14"/>
        <end position="327"/>
    </location>
</feature>
<dbReference type="InterPro" id="IPR023210">
    <property type="entry name" value="NADP_OxRdtase_dom"/>
</dbReference>
<dbReference type="Proteomes" id="UP000321827">
    <property type="component" value="Unassembled WGS sequence"/>
</dbReference>
<evidence type="ECO:0000313" key="4">
    <source>
        <dbReference type="Proteomes" id="UP000321827"/>
    </source>
</evidence>